<comment type="caution">
    <text evidence="1">The sequence shown here is derived from an EMBL/GenBank/DDBJ whole genome shotgun (WGS) entry which is preliminary data.</text>
</comment>
<evidence type="ECO:0000313" key="2">
    <source>
        <dbReference type="Proteomes" id="UP001157502"/>
    </source>
</evidence>
<dbReference type="Proteomes" id="UP001157502">
    <property type="component" value="Chromosome 19"/>
</dbReference>
<sequence>MFSFHVRLAQLQLSPRTPALAPCSPYPASSICPPPEGEFRRGSPPGISQMVPKLHLHYPSWLSASPSSSGQHFLSTPQHFTMTGYFSNTSAADSSLGAQSRLWTAYLPQHHLPAHCGTRD</sequence>
<gene>
    <name evidence="1" type="ORF">DPEC_G00226670</name>
</gene>
<dbReference type="EMBL" id="CM055746">
    <property type="protein sequence ID" value="KAJ7997216.1"/>
    <property type="molecule type" value="Genomic_DNA"/>
</dbReference>
<evidence type="ECO:0000313" key="1">
    <source>
        <dbReference type="EMBL" id="KAJ7997216.1"/>
    </source>
</evidence>
<organism evidence="1 2">
    <name type="scientific">Dallia pectoralis</name>
    <name type="common">Alaska blackfish</name>
    <dbReference type="NCBI Taxonomy" id="75939"/>
    <lineage>
        <taxon>Eukaryota</taxon>
        <taxon>Metazoa</taxon>
        <taxon>Chordata</taxon>
        <taxon>Craniata</taxon>
        <taxon>Vertebrata</taxon>
        <taxon>Euteleostomi</taxon>
        <taxon>Actinopterygii</taxon>
        <taxon>Neopterygii</taxon>
        <taxon>Teleostei</taxon>
        <taxon>Protacanthopterygii</taxon>
        <taxon>Esociformes</taxon>
        <taxon>Umbridae</taxon>
        <taxon>Dallia</taxon>
    </lineage>
</organism>
<proteinExistence type="predicted"/>
<protein>
    <submittedName>
        <fullName evidence="1">Uncharacterized protein</fullName>
    </submittedName>
</protein>
<keyword evidence="2" id="KW-1185">Reference proteome</keyword>
<accession>A0ACC2G110</accession>
<name>A0ACC2G110_DALPE</name>
<reference evidence="1" key="1">
    <citation type="submission" date="2021-05" db="EMBL/GenBank/DDBJ databases">
        <authorList>
            <person name="Pan Q."/>
            <person name="Jouanno E."/>
            <person name="Zahm M."/>
            <person name="Klopp C."/>
            <person name="Cabau C."/>
            <person name="Louis A."/>
            <person name="Berthelot C."/>
            <person name="Parey E."/>
            <person name="Roest Crollius H."/>
            <person name="Montfort J."/>
            <person name="Robinson-Rechavi M."/>
            <person name="Bouchez O."/>
            <person name="Lampietro C."/>
            <person name="Lopez Roques C."/>
            <person name="Donnadieu C."/>
            <person name="Postlethwait J."/>
            <person name="Bobe J."/>
            <person name="Dillon D."/>
            <person name="Chandos A."/>
            <person name="von Hippel F."/>
            <person name="Guiguen Y."/>
        </authorList>
    </citation>
    <scope>NUCLEOTIDE SEQUENCE</scope>
    <source>
        <strain evidence="1">YG-Jan2019</strain>
    </source>
</reference>